<sequence length="155" mass="17354">MVTLLCECESVVTGRPLTYLYDDPNELRAIKPSDFIQDIKVNEAADLDIVDAKHLRSDNTKSLNRPLGRVIELFQGKDNIGRVAKLRVVSGEIIRPIQKISLLEMSSTEISKGVPENIESVAEITYNANRLHTVSNEHSSQAYERTIADCKENTL</sequence>
<name>A0A4Y2SIV0_ARAVE</name>
<evidence type="ECO:0000313" key="2">
    <source>
        <dbReference type="EMBL" id="GBN87811.1"/>
    </source>
</evidence>
<dbReference type="EMBL" id="BGPR01021982">
    <property type="protein sequence ID" value="GBN87811.1"/>
    <property type="molecule type" value="Genomic_DNA"/>
</dbReference>
<comment type="caution">
    <text evidence="2">The sequence shown here is derived from an EMBL/GenBank/DDBJ whole genome shotgun (WGS) entry which is preliminary data.</text>
</comment>
<dbReference type="OrthoDB" id="6430512at2759"/>
<protein>
    <recommendedName>
        <fullName evidence="1">DUF5641 domain-containing protein</fullName>
    </recommendedName>
</protein>
<dbReference type="InterPro" id="IPR040676">
    <property type="entry name" value="DUF5641"/>
</dbReference>
<proteinExistence type="predicted"/>
<accession>A0A4Y2SIV0</accession>
<evidence type="ECO:0000259" key="1">
    <source>
        <dbReference type="Pfam" id="PF18701"/>
    </source>
</evidence>
<organism evidence="2 3">
    <name type="scientific">Araneus ventricosus</name>
    <name type="common">Orbweaver spider</name>
    <name type="synonym">Epeira ventricosa</name>
    <dbReference type="NCBI Taxonomy" id="182803"/>
    <lineage>
        <taxon>Eukaryota</taxon>
        <taxon>Metazoa</taxon>
        <taxon>Ecdysozoa</taxon>
        <taxon>Arthropoda</taxon>
        <taxon>Chelicerata</taxon>
        <taxon>Arachnida</taxon>
        <taxon>Araneae</taxon>
        <taxon>Araneomorphae</taxon>
        <taxon>Entelegynae</taxon>
        <taxon>Araneoidea</taxon>
        <taxon>Araneidae</taxon>
        <taxon>Araneus</taxon>
    </lineage>
</organism>
<dbReference type="Pfam" id="PF18701">
    <property type="entry name" value="DUF5641"/>
    <property type="match status" value="1"/>
</dbReference>
<gene>
    <name evidence="2" type="ORF">AVEN_112209_1</name>
</gene>
<feature type="domain" description="DUF5641" evidence="1">
    <location>
        <begin position="54"/>
        <end position="103"/>
    </location>
</feature>
<reference evidence="2 3" key="1">
    <citation type="journal article" date="2019" name="Sci. Rep.">
        <title>Orb-weaving spider Araneus ventricosus genome elucidates the spidroin gene catalogue.</title>
        <authorList>
            <person name="Kono N."/>
            <person name="Nakamura H."/>
            <person name="Ohtoshi R."/>
            <person name="Moran D.A.P."/>
            <person name="Shinohara A."/>
            <person name="Yoshida Y."/>
            <person name="Fujiwara M."/>
            <person name="Mori M."/>
            <person name="Tomita M."/>
            <person name="Arakawa K."/>
        </authorList>
    </citation>
    <scope>NUCLEOTIDE SEQUENCE [LARGE SCALE GENOMIC DNA]</scope>
</reference>
<dbReference type="AlphaFoldDB" id="A0A4Y2SIV0"/>
<keyword evidence="3" id="KW-1185">Reference proteome</keyword>
<evidence type="ECO:0000313" key="3">
    <source>
        <dbReference type="Proteomes" id="UP000499080"/>
    </source>
</evidence>
<dbReference type="Proteomes" id="UP000499080">
    <property type="component" value="Unassembled WGS sequence"/>
</dbReference>